<evidence type="ECO:0000256" key="1">
    <source>
        <dbReference type="SAM" id="Phobius"/>
    </source>
</evidence>
<keyword evidence="2" id="KW-0732">Signal</keyword>
<name>A0A922HW94_DERFA</name>
<feature type="signal peptide" evidence="2">
    <location>
        <begin position="1"/>
        <end position="23"/>
    </location>
</feature>
<evidence type="ECO:0008006" key="5">
    <source>
        <dbReference type="Google" id="ProtNLM"/>
    </source>
</evidence>
<accession>A0A922HW94</accession>
<dbReference type="AlphaFoldDB" id="A0A922HW94"/>
<keyword evidence="1" id="KW-0472">Membrane</keyword>
<reference evidence="3" key="1">
    <citation type="submission" date="2013-05" db="EMBL/GenBank/DDBJ databases">
        <authorList>
            <person name="Yim A.K.Y."/>
            <person name="Chan T.F."/>
            <person name="Ji K.M."/>
            <person name="Liu X.Y."/>
            <person name="Zhou J.W."/>
            <person name="Li R.Q."/>
            <person name="Yang K.Y."/>
            <person name="Li J."/>
            <person name="Li M."/>
            <person name="Law P.T.W."/>
            <person name="Wu Y.L."/>
            <person name="Cai Z.L."/>
            <person name="Qin H."/>
            <person name="Bao Y."/>
            <person name="Leung R.K.K."/>
            <person name="Ng P.K.S."/>
            <person name="Zou J."/>
            <person name="Zhong X.J."/>
            <person name="Ran P.X."/>
            <person name="Zhong N.S."/>
            <person name="Liu Z.G."/>
            <person name="Tsui S.K.W."/>
        </authorList>
    </citation>
    <scope>NUCLEOTIDE SEQUENCE</scope>
    <source>
        <strain evidence="3">Derf</strain>
        <tissue evidence="3">Whole organism</tissue>
    </source>
</reference>
<feature type="transmembrane region" description="Helical" evidence="1">
    <location>
        <begin position="33"/>
        <end position="57"/>
    </location>
</feature>
<dbReference type="EMBL" id="ASGP02000003">
    <property type="protein sequence ID" value="KAH9515844.1"/>
    <property type="molecule type" value="Genomic_DNA"/>
</dbReference>
<keyword evidence="1" id="KW-1133">Transmembrane helix</keyword>
<evidence type="ECO:0000313" key="3">
    <source>
        <dbReference type="EMBL" id="KAH9515844.1"/>
    </source>
</evidence>
<evidence type="ECO:0000256" key="2">
    <source>
        <dbReference type="SAM" id="SignalP"/>
    </source>
</evidence>
<gene>
    <name evidence="3" type="ORF">DERF_006618</name>
</gene>
<reference evidence="3" key="2">
    <citation type="journal article" date="2022" name="Res Sq">
        <title>Comparative Genomics Reveals Insights into the Divergent Evolution of Astigmatic Mites and Household Pest Adaptations.</title>
        <authorList>
            <person name="Xiong Q."/>
            <person name="Wan A.T.-Y."/>
            <person name="Liu X.-Y."/>
            <person name="Fung C.S.-H."/>
            <person name="Xiao X."/>
            <person name="Malainual N."/>
            <person name="Hou J."/>
            <person name="Wang L."/>
            <person name="Wang M."/>
            <person name="Yang K."/>
            <person name="Cui Y."/>
            <person name="Leung E."/>
            <person name="Nong W."/>
            <person name="Shin S.-K."/>
            <person name="Au S."/>
            <person name="Jeong K.Y."/>
            <person name="Chew F.T."/>
            <person name="Hui J."/>
            <person name="Leung T.F."/>
            <person name="Tungtrongchitr A."/>
            <person name="Zhong N."/>
            <person name="Liu Z."/>
            <person name="Tsui S."/>
        </authorList>
    </citation>
    <scope>NUCLEOTIDE SEQUENCE</scope>
    <source>
        <strain evidence="3">Derf</strain>
        <tissue evidence="3">Whole organism</tissue>
    </source>
</reference>
<keyword evidence="1" id="KW-0812">Transmembrane</keyword>
<sequence length="69" mass="7973">MIICRCCLLSSLSFLYLITCVHTEHSHEYESVLILIVLVYFKLIDVITLASSIQHLVMVMAGNRFNHIY</sequence>
<organism evidence="3 4">
    <name type="scientific">Dermatophagoides farinae</name>
    <name type="common">American house dust mite</name>
    <dbReference type="NCBI Taxonomy" id="6954"/>
    <lineage>
        <taxon>Eukaryota</taxon>
        <taxon>Metazoa</taxon>
        <taxon>Ecdysozoa</taxon>
        <taxon>Arthropoda</taxon>
        <taxon>Chelicerata</taxon>
        <taxon>Arachnida</taxon>
        <taxon>Acari</taxon>
        <taxon>Acariformes</taxon>
        <taxon>Sarcoptiformes</taxon>
        <taxon>Astigmata</taxon>
        <taxon>Psoroptidia</taxon>
        <taxon>Analgoidea</taxon>
        <taxon>Pyroglyphidae</taxon>
        <taxon>Dermatophagoidinae</taxon>
        <taxon>Dermatophagoides</taxon>
    </lineage>
</organism>
<comment type="caution">
    <text evidence="3">The sequence shown here is derived from an EMBL/GenBank/DDBJ whole genome shotgun (WGS) entry which is preliminary data.</text>
</comment>
<evidence type="ECO:0000313" key="4">
    <source>
        <dbReference type="Proteomes" id="UP000790347"/>
    </source>
</evidence>
<keyword evidence="4" id="KW-1185">Reference proteome</keyword>
<dbReference type="Proteomes" id="UP000790347">
    <property type="component" value="Unassembled WGS sequence"/>
</dbReference>
<feature type="chain" id="PRO_5037563625" description="Secreted protein" evidence="2">
    <location>
        <begin position="24"/>
        <end position="69"/>
    </location>
</feature>
<proteinExistence type="predicted"/>
<protein>
    <recommendedName>
        <fullName evidence="5">Secreted protein</fullName>
    </recommendedName>
</protein>